<evidence type="ECO:0000313" key="2">
    <source>
        <dbReference type="EMBL" id="WLQ39720.1"/>
    </source>
</evidence>
<name>A0ABY9HYN9_9ACTN</name>
<reference evidence="2 3" key="1">
    <citation type="submission" date="2023-03" db="EMBL/GenBank/DDBJ databases">
        <title>Isolation and description of six Streptomyces strains from soil environments, able to metabolize different microbial glucans.</title>
        <authorList>
            <person name="Widen T."/>
            <person name="Larsbrink J."/>
        </authorList>
    </citation>
    <scope>NUCLEOTIDE SEQUENCE [LARGE SCALE GENOMIC DNA]</scope>
    <source>
        <strain evidence="2 3">Mut2</strain>
    </source>
</reference>
<feature type="region of interest" description="Disordered" evidence="1">
    <location>
        <begin position="1"/>
        <end position="29"/>
    </location>
</feature>
<sequence>MVLTPRLSPPTPNAPAHAPQPAHLAQPTHPAAVEANEAIRALVDARAGQDWSSVESAAYEVLLIEWAAATRHAVTGDIIEAA</sequence>
<dbReference type="RefSeq" id="WP_123466251.1">
    <property type="nucleotide sequence ID" value="NZ_CP120992.1"/>
</dbReference>
<evidence type="ECO:0000256" key="1">
    <source>
        <dbReference type="SAM" id="MobiDB-lite"/>
    </source>
</evidence>
<gene>
    <name evidence="2" type="ORF">P8A22_06715</name>
</gene>
<dbReference type="Proteomes" id="UP001229952">
    <property type="component" value="Chromosome"/>
</dbReference>
<organism evidence="2 3">
    <name type="scientific">Streptomyces laculatispora</name>
    <dbReference type="NCBI Taxonomy" id="887464"/>
    <lineage>
        <taxon>Bacteria</taxon>
        <taxon>Bacillati</taxon>
        <taxon>Actinomycetota</taxon>
        <taxon>Actinomycetes</taxon>
        <taxon>Kitasatosporales</taxon>
        <taxon>Streptomycetaceae</taxon>
        <taxon>Streptomyces</taxon>
    </lineage>
</organism>
<keyword evidence="3" id="KW-1185">Reference proteome</keyword>
<dbReference type="EMBL" id="CP120992">
    <property type="protein sequence ID" value="WLQ39720.1"/>
    <property type="molecule type" value="Genomic_DNA"/>
</dbReference>
<evidence type="ECO:0000313" key="3">
    <source>
        <dbReference type="Proteomes" id="UP001229952"/>
    </source>
</evidence>
<protein>
    <submittedName>
        <fullName evidence="2">Uncharacterized protein</fullName>
    </submittedName>
</protein>
<feature type="compositionally biased region" description="Low complexity" evidence="1">
    <location>
        <begin position="14"/>
        <end position="29"/>
    </location>
</feature>
<accession>A0ABY9HYN9</accession>
<proteinExistence type="predicted"/>